<dbReference type="RefSeq" id="XP_021743196.1">
    <property type="nucleotide sequence ID" value="XM_021887504.1"/>
</dbReference>
<reference evidence="4" key="2">
    <citation type="submission" date="2021-03" db="UniProtKB">
        <authorList>
            <consortium name="EnsemblPlants"/>
        </authorList>
    </citation>
    <scope>IDENTIFICATION</scope>
</reference>
<accession>A0A803L0R6</accession>
<dbReference type="GeneID" id="110709286"/>
<dbReference type="Gene3D" id="1.25.10.10">
    <property type="entry name" value="Leucine-rich Repeat Variant"/>
    <property type="match status" value="2"/>
</dbReference>
<dbReference type="SMART" id="SM00185">
    <property type="entry name" value="ARM"/>
    <property type="match status" value="3"/>
</dbReference>
<evidence type="ECO:0000256" key="2">
    <source>
        <dbReference type="PROSITE-ProRule" id="PRU00259"/>
    </source>
</evidence>
<feature type="domain" description="DUF7792" evidence="3">
    <location>
        <begin position="24"/>
        <end position="144"/>
    </location>
</feature>
<dbReference type="Gramene" id="AUR62005454-RA">
    <property type="protein sequence ID" value="AUR62005454-RA:cds"/>
    <property type="gene ID" value="AUR62005454"/>
</dbReference>
<dbReference type="InterPro" id="IPR011989">
    <property type="entry name" value="ARM-like"/>
</dbReference>
<dbReference type="OrthoDB" id="1683831at2759"/>
<dbReference type="Pfam" id="PF25055">
    <property type="entry name" value="DUF7792"/>
    <property type="match status" value="1"/>
</dbReference>
<dbReference type="AlphaFoldDB" id="A0A803L0R6"/>
<evidence type="ECO:0000313" key="5">
    <source>
        <dbReference type="Proteomes" id="UP000596660"/>
    </source>
</evidence>
<dbReference type="Gene3D" id="1.20.930.20">
    <property type="entry name" value="Adaptor protein Cbl, N-terminal domain"/>
    <property type="match status" value="1"/>
</dbReference>
<dbReference type="SUPFAM" id="SSF48371">
    <property type="entry name" value="ARM repeat"/>
    <property type="match status" value="1"/>
</dbReference>
<protein>
    <recommendedName>
        <fullName evidence="3">DUF7792 domain-containing protein</fullName>
    </recommendedName>
</protein>
<dbReference type="GO" id="GO:0007166">
    <property type="term" value="P:cell surface receptor signaling pathway"/>
    <property type="evidence" value="ECO:0007669"/>
    <property type="project" value="InterPro"/>
</dbReference>
<dbReference type="InterPro" id="IPR036537">
    <property type="entry name" value="Adaptor_Cbl_N_dom_sf"/>
</dbReference>
<feature type="repeat" description="ARM" evidence="2">
    <location>
        <begin position="216"/>
        <end position="259"/>
    </location>
</feature>
<dbReference type="EnsemblPlants" id="AUR62005454-RA">
    <property type="protein sequence ID" value="AUR62005454-RA:cds"/>
    <property type="gene ID" value="AUR62005454"/>
</dbReference>
<gene>
    <name evidence="4" type="primary">LOC110709286</name>
</gene>
<name>A0A803L0R6_CHEQI</name>
<dbReference type="PROSITE" id="PS50176">
    <property type="entry name" value="ARM_REPEAT"/>
    <property type="match status" value="1"/>
</dbReference>
<sequence>MTKLPTSATVIPATLIDDEKPLGEQLSEPIVLAERVRELANESTSFKQDCYELAKYVDRLAHMLRSLVRFTTANSSAIYDRPLRRISAEVSRTLHRAHTLLRKCRRRSTFFHRLVNLITVADFRKLLSLLDTSAADLRWLLSVFHVDANDDNINNDDVVLSLPPIASNDPILAWVWSYTATVQMGSSLTARIEAGHEIGFLARDNDRNKKIIVEEGGVPPLLRLLKEINSAEAQITAAVALYNVANDGDRVRVIVDCLGIPLIVQVLGDSPMRVQVKMAELVARMAEFDGGVAKEEFGRENVIRPLVSLLSFEMLEDEPEIMKKNHHSIHSIVQINREKEREKERIGGESWKPKLNSIYSSFSSLYSDVGVSKGGQTRKGRGNESAEVKMELKISCAKALWMLANDSVANSHRITETKGLLSLAKLIERETGELRKICVMAVMEITLAAESKADLRRSAFKTSSPAGKAVVVQLVRVIKESSDPALQIAAIKSIGCLSRTFSAKETRVIGPLVEQLSSNNHEVGTEAAVALAKFVDPENFLCHEHSKAIIEFDGVVPLLRLLRESERAQVNGLVLLCHLAINAGNSEALERARLLTALEGTDRNLTAQYPQLRELIVKAMYHLGLYHGDAHPLRQASLRI</sequence>
<dbReference type="PANTHER" id="PTHR46168">
    <property type="entry name" value="ARMADILLO REPEAT ONLY 4"/>
    <property type="match status" value="1"/>
</dbReference>
<dbReference type="InterPro" id="IPR000225">
    <property type="entry name" value="Armadillo"/>
</dbReference>
<reference evidence="4" key="1">
    <citation type="journal article" date="2017" name="Nature">
        <title>The genome of Chenopodium quinoa.</title>
        <authorList>
            <person name="Jarvis D.E."/>
            <person name="Ho Y.S."/>
            <person name="Lightfoot D.J."/>
            <person name="Schmoeckel S.M."/>
            <person name="Li B."/>
            <person name="Borm T.J.A."/>
            <person name="Ohyanagi H."/>
            <person name="Mineta K."/>
            <person name="Michell C.T."/>
            <person name="Saber N."/>
            <person name="Kharbatia N.M."/>
            <person name="Rupper R.R."/>
            <person name="Sharp A.R."/>
            <person name="Dally N."/>
            <person name="Boughton B.A."/>
            <person name="Woo Y.H."/>
            <person name="Gao G."/>
            <person name="Schijlen E.G.W.M."/>
            <person name="Guo X."/>
            <person name="Momin A.A."/>
            <person name="Negrao S."/>
            <person name="Al-Babili S."/>
            <person name="Gehring C."/>
            <person name="Roessner U."/>
            <person name="Jung C."/>
            <person name="Murphy K."/>
            <person name="Arold S.T."/>
            <person name="Gojobori T."/>
            <person name="van der Linden C.G."/>
            <person name="van Loo E.N."/>
            <person name="Jellen E.N."/>
            <person name="Maughan P.J."/>
            <person name="Tester M."/>
        </authorList>
    </citation>
    <scope>NUCLEOTIDE SEQUENCE [LARGE SCALE GENOMIC DNA]</scope>
    <source>
        <strain evidence="4">cv. PI 614886</strain>
    </source>
</reference>
<organism evidence="4 5">
    <name type="scientific">Chenopodium quinoa</name>
    <name type="common">Quinoa</name>
    <dbReference type="NCBI Taxonomy" id="63459"/>
    <lineage>
        <taxon>Eukaryota</taxon>
        <taxon>Viridiplantae</taxon>
        <taxon>Streptophyta</taxon>
        <taxon>Embryophyta</taxon>
        <taxon>Tracheophyta</taxon>
        <taxon>Spermatophyta</taxon>
        <taxon>Magnoliopsida</taxon>
        <taxon>eudicotyledons</taxon>
        <taxon>Gunneridae</taxon>
        <taxon>Pentapetalae</taxon>
        <taxon>Caryophyllales</taxon>
        <taxon>Chenopodiaceae</taxon>
        <taxon>Chenopodioideae</taxon>
        <taxon>Atripliceae</taxon>
        <taxon>Chenopodium</taxon>
    </lineage>
</organism>
<dbReference type="PANTHER" id="PTHR46168:SF1">
    <property type="entry name" value="ARMADILLO REPEAT ONLY 4"/>
    <property type="match status" value="1"/>
</dbReference>
<evidence type="ECO:0000256" key="1">
    <source>
        <dbReference type="ARBA" id="ARBA00022737"/>
    </source>
</evidence>
<keyword evidence="1" id="KW-0677">Repeat</keyword>
<dbReference type="InterPro" id="IPR056694">
    <property type="entry name" value="DUF7792"/>
</dbReference>
<dbReference type="Pfam" id="PF00514">
    <property type="entry name" value="Arm"/>
    <property type="match status" value="1"/>
</dbReference>
<dbReference type="KEGG" id="cqi:110709286"/>
<dbReference type="SMR" id="A0A803L0R6"/>
<keyword evidence="5" id="KW-1185">Reference proteome</keyword>
<dbReference type="Proteomes" id="UP000596660">
    <property type="component" value="Unplaced"/>
</dbReference>
<evidence type="ECO:0000313" key="4">
    <source>
        <dbReference type="EnsemblPlants" id="AUR62005454-RA:cds"/>
    </source>
</evidence>
<evidence type="ECO:0000259" key="3">
    <source>
        <dbReference type="Pfam" id="PF25055"/>
    </source>
</evidence>
<dbReference type="InterPro" id="IPR016024">
    <property type="entry name" value="ARM-type_fold"/>
</dbReference>
<proteinExistence type="predicted"/>